<comment type="caution">
    <text evidence="1">The sequence shown here is derived from an EMBL/GenBank/DDBJ whole genome shotgun (WGS) entry which is preliminary data.</text>
</comment>
<dbReference type="AlphaFoldDB" id="A0A1X0QKQ6"/>
<dbReference type="Proteomes" id="UP000192501">
    <property type="component" value="Unassembled WGS sequence"/>
</dbReference>
<accession>A0A1X0QKQ6</accession>
<proteinExistence type="predicted"/>
<dbReference type="EMBL" id="LTAI01000031">
    <property type="protein sequence ID" value="ORE00348.1"/>
    <property type="molecule type" value="Genomic_DNA"/>
</dbReference>
<gene>
    <name evidence="1" type="ORF">A0H76_1413</name>
</gene>
<organism evidence="1 2">
    <name type="scientific">Hepatospora eriocheir</name>
    <dbReference type="NCBI Taxonomy" id="1081669"/>
    <lineage>
        <taxon>Eukaryota</taxon>
        <taxon>Fungi</taxon>
        <taxon>Fungi incertae sedis</taxon>
        <taxon>Microsporidia</taxon>
        <taxon>Hepatosporidae</taxon>
        <taxon>Hepatospora</taxon>
    </lineage>
</organism>
<evidence type="ECO:0000313" key="2">
    <source>
        <dbReference type="Proteomes" id="UP000192501"/>
    </source>
</evidence>
<reference evidence="1 2" key="1">
    <citation type="journal article" date="2017" name="Environ. Microbiol.">
        <title>Decay of the glycolytic pathway and adaptation to intranuclear parasitism within Enterocytozoonidae microsporidia.</title>
        <authorList>
            <person name="Wiredu Boakye D."/>
            <person name="Jaroenlak P."/>
            <person name="Prachumwat A."/>
            <person name="Williams T.A."/>
            <person name="Bateman K.S."/>
            <person name="Itsathitphaisarn O."/>
            <person name="Sritunyalucksana K."/>
            <person name="Paszkiewicz K.H."/>
            <person name="Moore K.A."/>
            <person name="Stentiford G.D."/>
            <person name="Williams B.A."/>
        </authorList>
    </citation>
    <scope>NUCLEOTIDE SEQUENCE [LARGE SCALE GENOMIC DNA]</scope>
    <source>
        <strain evidence="2">canceri</strain>
    </source>
</reference>
<dbReference type="VEuPathDB" id="MicrosporidiaDB:A0H76_1413"/>
<name>A0A1X0QKQ6_9MICR</name>
<evidence type="ECO:0000313" key="1">
    <source>
        <dbReference type="EMBL" id="ORE00348.1"/>
    </source>
</evidence>
<dbReference type="VEuPathDB" id="MicrosporidiaDB:HERIO_1558"/>
<sequence>MPRGRPRKYPRKIETKVEYSVSLAIHYERMLVAINVMLGEKEKVLTSEEEEFVPKYKEVINDIFSQNITNEQLKNLEYGIEGVLAMSHEFSSKSNCIFANFLTFLERFVRSCDKRRTLRENFKDMFSKLKSTQSNEKYFDSFYKRIFLSNENQISDFYGLTLYNFIISTGMKDDPFIKYCGKKLVIHYLVDILNSYKGVNSLGEISDEDFNYIVDTFSSKVNTFNGLIYFEYINKTNLDKVVFIYIALLIRRKRLAYIDEFSEGMLMYCIINYVVELDFNVKACLELFIKYDLRSELLFKGKKIENYEYLMKEFRKEIQLQFIDIEKEISPYVYPHYTYEAKFNINQSVKPSNGITFEYISVNNSARTGNQSLNEVNSPFESKRIEKVDKKHEINYNDRGRYMRSQRKLIFN</sequence>
<protein>
    <submittedName>
        <fullName evidence="1">Uncharacterized protein</fullName>
    </submittedName>
</protein>